<evidence type="ECO:0000256" key="14">
    <source>
        <dbReference type="ARBA" id="ARBA00032707"/>
    </source>
</evidence>
<evidence type="ECO:0000256" key="10">
    <source>
        <dbReference type="ARBA" id="ARBA00022989"/>
    </source>
</evidence>
<evidence type="ECO:0000256" key="16">
    <source>
        <dbReference type="ARBA" id="ARBA00047594"/>
    </source>
</evidence>
<evidence type="ECO:0000256" key="1">
    <source>
        <dbReference type="ARBA" id="ARBA00004651"/>
    </source>
</evidence>
<evidence type="ECO:0000256" key="4">
    <source>
        <dbReference type="ARBA" id="ARBA00021581"/>
    </source>
</evidence>
<dbReference type="Proteomes" id="UP000823886">
    <property type="component" value="Unassembled WGS sequence"/>
</dbReference>
<dbReference type="HAMAP" id="MF_01006">
    <property type="entry name" value="Undec_diphosphatase"/>
    <property type="match status" value="1"/>
</dbReference>
<evidence type="ECO:0000256" key="12">
    <source>
        <dbReference type="ARBA" id="ARBA00023251"/>
    </source>
</evidence>
<evidence type="ECO:0000256" key="9">
    <source>
        <dbReference type="ARBA" id="ARBA00022984"/>
    </source>
</evidence>
<dbReference type="GO" id="GO:0050380">
    <property type="term" value="F:undecaprenyl-diphosphatase activity"/>
    <property type="evidence" value="ECO:0007669"/>
    <property type="project" value="UniProtKB-UniRule"/>
</dbReference>
<name>A0A9D2PMR1_9FIRM</name>
<keyword evidence="11 17" id="KW-0472">Membrane</keyword>
<keyword evidence="9 17" id="KW-0573">Peptidoglycan synthesis</keyword>
<dbReference type="GO" id="GO:0071555">
    <property type="term" value="P:cell wall organization"/>
    <property type="evidence" value="ECO:0007669"/>
    <property type="project" value="UniProtKB-KW"/>
</dbReference>
<keyword evidence="6 17" id="KW-0812">Transmembrane</keyword>
<keyword evidence="8 17" id="KW-0133">Cell shape</keyword>
<comment type="catalytic activity">
    <reaction evidence="16 17">
        <text>di-trans,octa-cis-undecaprenyl diphosphate + H2O = di-trans,octa-cis-undecaprenyl phosphate + phosphate + H(+)</text>
        <dbReference type="Rhea" id="RHEA:28094"/>
        <dbReference type="ChEBI" id="CHEBI:15377"/>
        <dbReference type="ChEBI" id="CHEBI:15378"/>
        <dbReference type="ChEBI" id="CHEBI:43474"/>
        <dbReference type="ChEBI" id="CHEBI:58405"/>
        <dbReference type="ChEBI" id="CHEBI:60392"/>
        <dbReference type="EC" id="3.6.1.27"/>
    </reaction>
</comment>
<dbReference type="GO" id="GO:0005886">
    <property type="term" value="C:plasma membrane"/>
    <property type="evidence" value="ECO:0007669"/>
    <property type="project" value="UniProtKB-SubCell"/>
</dbReference>
<evidence type="ECO:0000256" key="5">
    <source>
        <dbReference type="ARBA" id="ARBA00022475"/>
    </source>
</evidence>
<dbReference type="InterPro" id="IPR003824">
    <property type="entry name" value="UppP"/>
</dbReference>
<evidence type="ECO:0000256" key="15">
    <source>
        <dbReference type="ARBA" id="ARBA00032932"/>
    </source>
</evidence>
<evidence type="ECO:0000256" key="17">
    <source>
        <dbReference type="HAMAP-Rule" id="MF_01006"/>
    </source>
</evidence>
<evidence type="ECO:0000256" key="3">
    <source>
        <dbReference type="ARBA" id="ARBA00012374"/>
    </source>
</evidence>
<evidence type="ECO:0000313" key="19">
    <source>
        <dbReference type="Proteomes" id="UP000823886"/>
    </source>
</evidence>
<keyword evidence="12 17" id="KW-0046">Antibiotic resistance</keyword>
<accession>A0A9D2PMR1</accession>
<dbReference type="Pfam" id="PF02673">
    <property type="entry name" value="BacA"/>
    <property type="match status" value="1"/>
</dbReference>
<dbReference type="GO" id="GO:0009252">
    <property type="term" value="P:peptidoglycan biosynthetic process"/>
    <property type="evidence" value="ECO:0007669"/>
    <property type="project" value="UniProtKB-KW"/>
</dbReference>
<evidence type="ECO:0000256" key="11">
    <source>
        <dbReference type="ARBA" id="ARBA00023136"/>
    </source>
</evidence>
<dbReference type="PANTHER" id="PTHR30622">
    <property type="entry name" value="UNDECAPRENYL-DIPHOSPHATASE"/>
    <property type="match status" value="1"/>
</dbReference>
<comment type="caution">
    <text evidence="18">The sequence shown here is derived from an EMBL/GenBank/DDBJ whole genome shotgun (WGS) entry which is preliminary data.</text>
</comment>
<dbReference type="AlphaFoldDB" id="A0A9D2PMR1"/>
<keyword evidence="5 17" id="KW-1003">Cell membrane</keyword>
<keyword evidence="13 17" id="KW-0961">Cell wall biogenesis/degradation</keyword>
<feature type="transmembrane region" description="Helical" evidence="17">
    <location>
        <begin position="108"/>
        <end position="126"/>
    </location>
</feature>
<feature type="transmembrane region" description="Helical" evidence="17">
    <location>
        <begin position="138"/>
        <end position="157"/>
    </location>
</feature>
<dbReference type="EMBL" id="DWVZ01000031">
    <property type="protein sequence ID" value="HJC62477.1"/>
    <property type="molecule type" value="Genomic_DNA"/>
</dbReference>
<evidence type="ECO:0000313" key="18">
    <source>
        <dbReference type="EMBL" id="HJC62477.1"/>
    </source>
</evidence>
<keyword evidence="10 17" id="KW-1133">Transmembrane helix</keyword>
<comment type="miscellaneous">
    <text evidence="17">Bacitracin is thought to be involved in the inhibition of peptidoglycan synthesis by sequestering undecaprenyl diphosphate, thereby reducing the pool of lipid carrier available.</text>
</comment>
<protein>
    <recommendedName>
        <fullName evidence="4 17">Undecaprenyl-diphosphatase</fullName>
        <ecNumber evidence="3 17">3.6.1.27</ecNumber>
    </recommendedName>
    <alternativeName>
        <fullName evidence="15 17">Bacitracin resistance protein</fullName>
    </alternativeName>
    <alternativeName>
        <fullName evidence="14 17">Undecaprenyl pyrophosphate phosphatase</fullName>
    </alternativeName>
</protein>
<evidence type="ECO:0000256" key="6">
    <source>
        <dbReference type="ARBA" id="ARBA00022692"/>
    </source>
</evidence>
<feature type="transmembrane region" description="Helical" evidence="17">
    <location>
        <begin position="38"/>
        <end position="60"/>
    </location>
</feature>
<organism evidence="18 19">
    <name type="scientific">Candidatus Blautia merdavium</name>
    <dbReference type="NCBI Taxonomy" id="2838494"/>
    <lineage>
        <taxon>Bacteria</taxon>
        <taxon>Bacillati</taxon>
        <taxon>Bacillota</taxon>
        <taxon>Clostridia</taxon>
        <taxon>Lachnospirales</taxon>
        <taxon>Lachnospiraceae</taxon>
        <taxon>Blautia</taxon>
    </lineage>
</organism>
<evidence type="ECO:0000256" key="8">
    <source>
        <dbReference type="ARBA" id="ARBA00022960"/>
    </source>
</evidence>
<sequence length="291" mass="31258">MLLLQALILGIVQGITEFLPISSSGHLAILQNIFQLNTNYSVFFNAMVHLGTLMAVLAAFQKDIKKILLEACRCVYDILENIKIALYNRKEQEAKRYRMLISNNYRKLFLLLFVSTIPTAIEGLLFQDLVAAAGSNLLAPAMGLMLTAVVLVVADFIPAGGKIPKDVSLKAAFGIGICQGITVFPGISRCGITIAVCLIYGFNRKFSVKYSFLLAVPSILGAAVLELTQLPGSGISAAEAGVSLLAAAAAGIVGYLCIKKMLSIIQKKQFRFFAVYCFIIGAAAAAYSFAI</sequence>
<comment type="function">
    <text evidence="17">Catalyzes the dephosphorylation of undecaprenyl diphosphate (UPP). Confers resistance to bacitracin.</text>
</comment>
<comment type="subcellular location">
    <subcellularLocation>
        <location evidence="1 17">Cell membrane</location>
        <topology evidence="1 17">Multi-pass membrane protein</topology>
    </subcellularLocation>
</comment>
<evidence type="ECO:0000256" key="2">
    <source>
        <dbReference type="ARBA" id="ARBA00010621"/>
    </source>
</evidence>
<feature type="transmembrane region" description="Helical" evidence="17">
    <location>
        <begin position="270"/>
        <end position="290"/>
    </location>
</feature>
<comment type="similarity">
    <text evidence="2 17">Belongs to the UppP family.</text>
</comment>
<reference evidence="18" key="2">
    <citation type="submission" date="2021-04" db="EMBL/GenBank/DDBJ databases">
        <authorList>
            <person name="Gilroy R."/>
        </authorList>
    </citation>
    <scope>NUCLEOTIDE SEQUENCE</scope>
    <source>
        <strain evidence="18">ChiBcec2-3848</strain>
    </source>
</reference>
<dbReference type="EC" id="3.6.1.27" evidence="3 17"/>
<dbReference type="PANTHER" id="PTHR30622:SF2">
    <property type="entry name" value="UNDECAPRENYL-DIPHOSPHATASE"/>
    <property type="match status" value="1"/>
</dbReference>
<evidence type="ECO:0000256" key="13">
    <source>
        <dbReference type="ARBA" id="ARBA00023316"/>
    </source>
</evidence>
<proteinExistence type="inferred from homology"/>
<dbReference type="GO" id="GO:0008360">
    <property type="term" value="P:regulation of cell shape"/>
    <property type="evidence" value="ECO:0007669"/>
    <property type="project" value="UniProtKB-KW"/>
</dbReference>
<feature type="transmembrane region" description="Helical" evidence="17">
    <location>
        <begin position="240"/>
        <end position="258"/>
    </location>
</feature>
<gene>
    <name evidence="17" type="primary">uppP</name>
    <name evidence="18" type="ORF">H9753_02505</name>
</gene>
<evidence type="ECO:0000256" key="7">
    <source>
        <dbReference type="ARBA" id="ARBA00022801"/>
    </source>
</evidence>
<reference evidence="18" key="1">
    <citation type="journal article" date="2021" name="PeerJ">
        <title>Extensive microbial diversity within the chicken gut microbiome revealed by metagenomics and culture.</title>
        <authorList>
            <person name="Gilroy R."/>
            <person name="Ravi A."/>
            <person name="Getino M."/>
            <person name="Pursley I."/>
            <person name="Horton D.L."/>
            <person name="Alikhan N.F."/>
            <person name="Baker D."/>
            <person name="Gharbi K."/>
            <person name="Hall N."/>
            <person name="Watson M."/>
            <person name="Adriaenssens E.M."/>
            <person name="Foster-Nyarko E."/>
            <person name="Jarju S."/>
            <person name="Secka A."/>
            <person name="Antonio M."/>
            <person name="Oren A."/>
            <person name="Chaudhuri R.R."/>
            <person name="La Ragione R."/>
            <person name="Hildebrand F."/>
            <person name="Pallen M.J."/>
        </authorList>
    </citation>
    <scope>NUCLEOTIDE SEQUENCE</scope>
    <source>
        <strain evidence="18">ChiBcec2-3848</strain>
    </source>
</reference>
<keyword evidence="7 17" id="KW-0378">Hydrolase</keyword>
<dbReference type="GO" id="GO:0046677">
    <property type="term" value="P:response to antibiotic"/>
    <property type="evidence" value="ECO:0007669"/>
    <property type="project" value="UniProtKB-UniRule"/>
</dbReference>